<sequence>MMDRSNSKKARLSRLDGGESHYAPDSDGSSPDETTVGLIANFRATLSKLDNQFCTIVGEYQKTMKENHDLKRQIEELLAADSSSEQNHAMIKTVPGENQQEMPSRTGIPKSKSHFSKLKKAYNETSSKVSSVVSAGFRNTNCQGELVTDFIAHRDAIQDLKTTEKKNFFITASLDKTAKVWSETGQCRTKYQGHIGAVNTVALHPTEDLAISGSGDTEVHLWPYNLENLNSPSDQEDQELVINQPILRIGSHDAIVSSIAFCQNERVFTVGYDGKAQVHDLETAKSIVDLCGHECAINHCSAHPTQPNLVTTSCKDGSIRVWDYRVPSSTICISTQHRSAVSSTCFLDNNTIISSSEDKTVRIFDFRKNRPVERVSVDSAVNRLSVNSAGVVALPHDDRHIRLLTANSNQTRLRRIRNSRSHQNSVMCTAWLHSNYSSNNNEQKYTVLSGGWDRRVCIWRVPVSEL</sequence>
<feature type="repeat" description="WD" evidence="6">
    <location>
        <begin position="290"/>
        <end position="325"/>
    </location>
</feature>
<dbReference type="EMBL" id="OU015566">
    <property type="protein sequence ID" value="CAG5108222.1"/>
    <property type="molecule type" value="Genomic_DNA"/>
</dbReference>
<evidence type="ECO:0000256" key="2">
    <source>
        <dbReference type="ARBA" id="ARBA00004496"/>
    </source>
</evidence>
<feature type="compositionally biased region" description="Basic and acidic residues" evidence="7">
    <location>
        <begin position="13"/>
        <end position="24"/>
    </location>
</feature>
<feature type="region of interest" description="Disordered" evidence="7">
    <location>
        <begin position="1"/>
        <end position="34"/>
    </location>
</feature>
<feature type="repeat" description="WD" evidence="6">
    <location>
        <begin position="334"/>
        <end position="374"/>
    </location>
</feature>
<gene>
    <name evidence="8" type="ORF">OKIOD_LOCUS12457</name>
</gene>
<evidence type="ECO:0000313" key="9">
    <source>
        <dbReference type="Proteomes" id="UP001158576"/>
    </source>
</evidence>
<comment type="subcellular location">
    <subcellularLocation>
        <location evidence="2">Cytoplasm</location>
    </subcellularLocation>
    <subcellularLocation>
        <location evidence="1">Nucleus</location>
    </subcellularLocation>
</comment>
<dbReference type="SUPFAM" id="SSF50978">
    <property type="entry name" value="WD40 repeat-like"/>
    <property type="match status" value="1"/>
</dbReference>
<dbReference type="SMART" id="SM00320">
    <property type="entry name" value="WD40"/>
    <property type="match status" value="6"/>
</dbReference>
<dbReference type="PROSITE" id="PS50082">
    <property type="entry name" value="WD_REPEATS_2"/>
    <property type="match status" value="4"/>
</dbReference>
<evidence type="ECO:0000256" key="3">
    <source>
        <dbReference type="ARBA" id="ARBA00022490"/>
    </source>
</evidence>
<dbReference type="Gene3D" id="2.130.10.10">
    <property type="entry name" value="YVTN repeat-like/Quinoprotein amine dehydrogenase"/>
    <property type="match status" value="3"/>
</dbReference>
<feature type="repeat" description="WD" evidence="6">
    <location>
        <begin position="191"/>
        <end position="222"/>
    </location>
</feature>
<keyword evidence="3" id="KW-0963">Cytoplasm</keyword>
<feature type="repeat" description="WD" evidence="6">
    <location>
        <begin position="150"/>
        <end position="182"/>
    </location>
</feature>
<keyword evidence="6" id="KW-0853">WD repeat</keyword>
<dbReference type="InterPro" id="IPR001680">
    <property type="entry name" value="WD40_rpt"/>
</dbReference>
<dbReference type="Proteomes" id="UP001158576">
    <property type="component" value="Chromosome 1"/>
</dbReference>
<dbReference type="InterPro" id="IPR015943">
    <property type="entry name" value="WD40/YVTN_repeat-like_dom_sf"/>
</dbReference>
<accession>A0ABN7SVI6</accession>
<organism evidence="8 9">
    <name type="scientific">Oikopleura dioica</name>
    <name type="common">Tunicate</name>
    <dbReference type="NCBI Taxonomy" id="34765"/>
    <lineage>
        <taxon>Eukaryota</taxon>
        <taxon>Metazoa</taxon>
        <taxon>Chordata</taxon>
        <taxon>Tunicata</taxon>
        <taxon>Appendicularia</taxon>
        <taxon>Copelata</taxon>
        <taxon>Oikopleuridae</taxon>
        <taxon>Oikopleura</taxon>
    </lineage>
</organism>
<feature type="region of interest" description="Disordered" evidence="7">
    <location>
        <begin position="93"/>
        <end position="116"/>
    </location>
</feature>
<protein>
    <recommendedName>
        <fullName evidence="5">WD repeat-containing protein 37</fullName>
    </recommendedName>
</protein>
<name>A0ABN7SVI6_OIKDI</name>
<dbReference type="PANTHER" id="PTHR19855:SF12">
    <property type="entry name" value="WD REPEAT-CONTAINING PROTEIN 37"/>
    <property type="match status" value="1"/>
</dbReference>
<reference evidence="8 9" key="1">
    <citation type="submission" date="2021-04" db="EMBL/GenBank/DDBJ databases">
        <authorList>
            <person name="Bliznina A."/>
        </authorList>
    </citation>
    <scope>NUCLEOTIDE SEQUENCE [LARGE SCALE GENOMIC DNA]</scope>
</reference>
<evidence type="ECO:0000256" key="6">
    <source>
        <dbReference type="PROSITE-ProRule" id="PRU00221"/>
    </source>
</evidence>
<dbReference type="InterPro" id="IPR036322">
    <property type="entry name" value="WD40_repeat_dom_sf"/>
</dbReference>
<keyword evidence="9" id="KW-1185">Reference proteome</keyword>
<dbReference type="PANTHER" id="PTHR19855">
    <property type="entry name" value="WD40 REPEAT PROTEIN 12, 37"/>
    <property type="match status" value="1"/>
</dbReference>
<dbReference type="PROSITE" id="PS50294">
    <property type="entry name" value="WD_REPEATS_REGION"/>
    <property type="match status" value="3"/>
</dbReference>
<proteinExistence type="predicted"/>
<dbReference type="CDD" id="cd00200">
    <property type="entry name" value="WD40"/>
    <property type="match status" value="1"/>
</dbReference>
<dbReference type="Pfam" id="PF00400">
    <property type="entry name" value="WD40"/>
    <property type="match status" value="6"/>
</dbReference>
<evidence type="ECO:0000256" key="1">
    <source>
        <dbReference type="ARBA" id="ARBA00004123"/>
    </source>
</evidence>
<evidence type="ECO:0000256" key="5">
    <source>
        <dbReference type="ARBA" id="ARBA00040954"/>
    </source>
</evidence>
<evidence type="ECO:0000256" key="7">
    <source>
        <dbReference type="SAM" id="MobiDB-lite"/>
    </source>
</evidence>
<evidence type="ECO:0000256" key="4">
    <source>
        <dbReference type="ARBA" id="ARBA00023242"/>
    </source>
</evidence>
<evidence type="ECO:0000313" key="8">
    <source>
        <dbReference type="EMBL" id="CAG5108222.1"/>
    </source>
</evidence>
<keyword evidence="4" id="KW-0539">Nucleus</keyword>